<organism evidence="2 3">
    <name type="scientific">Zalophus californianus</name>
    <name type="common">California sealion</name>
    <dbReference type="NCBI Taxonomy" id="9704"/>
    <lineage>
        <taxon>Eukaryota</taxon>
        <taxon>Metazoa</taxon>
        <taxon>Chordata</taxon>
        <taxon>Craniata</taxon>
        <taxon>Vertebrata</taxon>
        <taxon>Euteleostomi</taxon>
        <taxon>Mammalia</taxon>
        <taxon>Eutheria</taxon>
        <taxon>Laurasiatheria</taxon>
        <taxon>Carnivora</taxon>
        <taxon>Caniformia</taxon>
        <taxon>Pinnipedia</taxon>
        <taxon>Otariidae</taxon>
        <taxon>Zalophus</taxon>
    </lineage>
</organism>
<feature type="compositionally biased region" description="Low complexity" evidence="1">
    <location>
        <begin position="62"/>
        <end position="78"/>
    </location>
</feature>
<feature type="compositionally biased region" description="Low complexity" evidence="1">
    <location>
        <begin position="16"/>
        <end position="25"/>
    </location>
</feature>
<evidence type="ECO:0000313" key="3">
    <source>
        <dbReference type="RefSeq" id="XP_027464792.1"/>
    </source>
</evidence>
<protein>
    <submittedName>
        <fullName evidence="3">Proline-rich protein 18-like</fullName>
    </submittedName>
</protein>
<gene>
    <name evidence="3" type="primary">LOC113931224</name>
</gene>
<dbReference type="KEGG" id="zca:113931224"/>
<dbReference type="GeneID" id="113931224"/>
<name>A0A6J2ECZ6_ZALCA</name>
<feature type="region of interest" description="Disordered" evidence="1">
    <location>
        <begin position="177"/>
        <end position="223"/>
    </location>
</feature>
<reference evidence="3" key="1">
    <citation type="submission" date="2025-08" db="UniProtKB">
        <authorList>
            <consortium name="RefSeq"/>
        </authorList>
    </citation>
    <scope>IDENTIFICATION</scope>
    <source>
        <tissue evidence="3">Blood</tissue>
    </source>
</reference>
<feature type="compositionally biased region" description="Basic residues" evidence="1">
    <location>
        <begin position="88"/>
        <end position="101"/>
    </location>
</feature>
<feature type="compositionally biased region" description="Low complexity" evidence="1">
    <location>
        <begin position="185"/>
        <end position="194"/>
    </location>
</feature>
<sequence length="223" mass="23755">MTARAPPPPPPPPGRPARAASSASTKARRPGRGGGRGEPPAAPGASSARRPRTGARPPPSRPCASSPALPARPPGSLGSPPRVESQPRSRHRRRRRRRCCRRPLDSRGAPGHLRSSARPAPPGLLCYPLLYPRGPHLLLLLLLRLPSRRLLLPQSRCSSSFPSRGARSSLFPFHHLPPPSSPGNRAGARMGAAASVRPRATAERKEGREVGTPPELQARPAWG</sequence>
<dbReference type="AlphaFoldDB" id="A0A6J2ECZ6"/>
<dbReference type="RefSeq" id="XP_027464792.1">
    <property type="nucleotide sequence ID" value="XM_027608991.1"/>
</dbReference>
<evidence type="ECO:0000256" key="1">
    <source>
        <dbReference type="SAM" id="MobiDB-lite"/>
    </source>
</evidence>
<evidence type="ECO:0000313" key="2">
    <source>
        <dbReference type="Proteomes" id="UP000515165"/>
    </source>
</evidence>
<feature type="region of interest" description="Disordered" evidence="1">
    <location>
        <begin position="1"/>
        <end position="119"/>
    </location>
</feature>
<proteinExistence type="predicted"/>
<feature type="compositionally biased region" description="Basic and acidic residues" evidence="1">
    <location>
        <begin position="200"/>
        <end position="209"/>
    </location>
</feature>
<feature type="compositionally biased region" description="Pro residues" evidence="1">
    <location>
        <begin position="1"/>
        <end position="15"/>
    </location>
</feature>
<dbReference type="Proteomes" id="UP000515165">
    <property type="component" value="Chromosome X"/>
</dbReference>
<accession>A0A6J2ECZ6</accession>
<keyword evidence="2" id="KW-1185">Reference proteome</keyword>